<evidence type="ECO:0000256" key="1">
    <source>
        <dbReference type="ARBA" id="ARBA00022729"/>
    </source>
</evidence>
<evidence type="ECO:0000313" key="5">
    <source>
        <dbReference type="Proteomes" id="UP001501565"/>
    </source>
</evidence>
<dbReference type="Gene3D" id="2.130.10.130">
    <property type="entry name" value="Integrin alpha, N-terminal"/>
    <property type="match status" value="2"/>
</dbReference>
<proteinExistence type="predicted"/>
<dbReference type="Proteomes" id="UP001501565">
    <property type="component" value="Unassembled WGS sequence"/>
</dbReference>
<keyword evidence="5" id="KW-1185">Reference proteome</keyword>
<dbReference type="PANTHER" id="PTHR16026:SF0">
    <property type="entry name" value="CARTILAGE ACIDIC PROTEIN 1"/>
    <property type="match status" value="1"/>
</dbReference>
<dbReference type="Pfam" id="PF13517">
    <property type="entry name" value="FG-GAP_3"/>
    <property type="match status" value="2"/>
</dbReference>
<feature type="domain" description="ASPIC/UnbV" evidence="3">
    <location>
        <begin position="994"/>
        <end position="1061"/>
    </location>
</feature>
<dbReference type="InterPro" id="IPR011519">
    <property type="entry name" value="UnbV_ASPIC"/>
</dbReference>
<dbReference type="SUPFAM" id="SSF69318">
    <property type="entry name" value="Integrin alpha N-terminal domain"/>
    <property type="match status" value="1"/>
</dbReference>
<evidence type="ECO:0000259" key="3">
    <source>
        <dbReference type="Pfam" id="PF07593"/>
    </source>
</evidence>
<dbReference type="Pfam" id="PF07593">
    <property type="entry name" value="UnbV_ASPIC"/>
    <property type="match status" value="1"/>
</dbReference>
<dbReference type="PANTHER" id="PTHR16026">
    <property type="entry name" value="CARTILAGE ACIDIC PROTEIN 1"/>
    <property type="match status" value="1"/>
</dbReference>
<dbReference type="PROSITE" id="PS51257">
    <property type="entry name" value="PROKAR_LIPOPROTEIN"/>
    <property type="match status" value="1"/>
</dbReference>
<dbReference type="EMBL" id="BAABBN010000012">
    <property type="protein sequence ID" value="GAA3938271.1"/>
    <property type="molecule type" value="Genomic_DNA"/>
</dbReference>
<dbReference type="InterPro" id="IPR013517">
    <property type="entry name" value="FG-GAP"/>
</dbReference>
<comment type="caution">
    <text evidence="4">The sequence shown here is derived from an EMBL/GenBank/DDBJ whole genome shotgun (WGS) entry which is preliminary data.</text>
</comment>
<reference evidence="5" key="1">
    <citation type="journal article" date="2019" name="Int. J. Syst. Evol. Microbiol.">
        <title>The Global Catalogue of Microorganisms (GCM) 10K type strain sequencing project: providing services to taxonomists for standard genome sequencing and annotation.</title>
        <authorList>
            <consortium name="The Broad Institute Genomics Platform"/>
            <consortium name="The Broad Institute Genome Sequencing Center for Infectious Disease"/>
            <person name="Wu L."/>
            <person name="Ma J."/>
        </authorList>
    </citation>
    <scope>NUCLEOTIDE SEQUENCE [LARGE SCALE GENOMIC DNA]</scope>
    <source>
        <strain evidence="5">JCM 17551</strain>
    </source>
</reference>
<protein>
    <recommendedName>
        <fullName evidence="3">ASPIC/UnbV domain-containing protein</fullName>
    </recommendedName>
</protein>
<feature type="chain" id="PRO_5045356918" description="ASPIC/UnbV domain-containing protein" evidence="2">
    <location>
        <begin position="26"/>
        <end position="1068"/>
    </location>
</feature>
<name>A0ABP7N6P8_9GAMM</name>
<sequence>MVWKKTAFLSVTLASCLCFNSGLNAQSFSSQNSDLKNINLKSFQLKNSNSMKAILTEIETLESKSDPKCYATASRLEDFIYGTPLTDQARFAKNVLQKKWAMKVWLKASELAEKSGESQISVSYVKTVISSMFTYQLNEEGHWTITFLNEGSSVYDKKIISKNDKRQYGSIAYSLRAILAVQQESLMDAELSLLPLTQPAINALNESLDLYTLAALSSADQKARISSQHELTKVMLLEVWASLDSGTIPEKKVASAKAPKSPVSLDLLRNIIDQKVRSFEKYNDVNNQIFVRNLQVYFARNSWPKDPNEAKLFKQQFTETLILFTADLYKGAEQLALANGHNTIKESDVKQYLNLFIPHEMNAYEDALFFPKLPKKQQVFIESYDFDSFRDSGIHWSYLRYALLAPDFKAFLEPDPFAVELLAENVAQFGVLLLRVTGQMGKDAGEKRIKTAHFEKATRSIQNRINQHALVKDNKTKVDPGIVSANNTTENDAASVTALFTDATSKLNIDMTHHSSDWLNRLLRSYLRKDEQTGIITIPPAFGGSGIASDDINNDGLADLLILSGSGNRLYINRKDHFEDVTEKSGLTWLREQDKRPGEPRQPLIADINNDGLQDIIITYVDDTHRVYKNTGNGTFVDVTEQSGLGGDNLVAGPATVFDYDNDGLLDIYISYFGDYIHGVLPTLKRRNNNGLPNKLFRNLGDFKFQDVTEGSGLADTGWGQAVAHTDFDSDGRQDLIVGNDFGVNGYYRNLGDGKFINVARDIGTDKPSYTMGIGITDLNDDLVPDIYISNIVTMNKDQKYVLPNEETTMAFDPQKLANMRVIEANDLFVSSQDDQGHSSYYASQAVTRGRSSTGWAWDADFFDFDNDGDDDLYVLNGMNEYNLYSNENPYYRDPINNKKLDAYIPVSEKESNVFFINEGGKLQNRSEQSGANLLSNSRSATYLDYDQDGDLDMFLNNYHGPVVAFQNNSEQFNNNWLNVKLTGSPKDGINRDAIGAKIIAELDNGERVWREVHGSSGYMSVHPKTQHLGLGKADSAVLTVIWPNGKRSDIGRVNAQQLITVDYSALN</sequence>
<evidence type="ECO:0000256" key="2">
    <source>
        <dbReference type="SAM" id="SignalP"/>
    </source>
</evidence>
<organism evidence="4 5">
    <name type="scientific">Litoribacillus peritrichatus</name>
    <dbReference type="NCBI Taxonomy" id="718191"/>
    <lineage>
        <taxon>Bacteria</taxon>
        <taxon>Pseudomonadati</taxon>
        <taxon>Pseudomonadota</taxon>
        <taxon>Gammaproteobacteria</taxon>
        <taxon>Oceanospirillales</taxon>
        <taxon>Oceanospirillaceae</taxon>
        <taxon>Litoribacillus</taxon>
    </lineage>
</organism>
<gene>
    <name evidence="4" type="ORF">GCM10022277_38160</name>
</gene>
<accession>A0ABP7N6P8</accession>
<dbReference type="InterPro" id="IPR027039">
    <property type="entry name" value="Crtac1"/>
</dbReference>
<feature type="signal peptide" evidence="2">
    <location>
        <begin position="1"/>
        <end position="25"/>
    </location>
</feature>
<dbReference type="InterPro" id="IPR028994">
    <property type="entry name" value="Integrin_alpha_N"/>
</dbReference>
<evidence type="ECO:0000313" key="4">
    <source>
        <dbReference type="EMBL" id="GAA3938271.1"/>
    </source>
</evidence>
<keyword evidence="1 2" id="KW-0732">Signal</keyword>